<feature type="transmembrane region" description="Helical" evidence="6">
    <location>
        <begin position="210"/>
        <end position="228"/>
    </location>
</feature>
<evidence type="ECO:0000313" key="7">
    <source>
        <dbReference type="EMBL" id="GAA0534145.1"/>
    </source>
</evidence>
<dbReference type="InterPro" id="IPR051598">
    <property type="entry name" value="TSUP/Inactive_protease-like"/>
</dbReference>
<evidence type="ECO:0000256" key="1">
    <source>
        <dbReference type="ARBA" id="ARBA00004141"/>
    </source>
</evidence>
<dbReference type="Pfam" id="PF01925">
    <property type="entry name" value="TauE"/>
    <property type="match status" value="1"/>
</dbReference>
<sequence length="264" mass="26361">MVFGLLLAVAFGAVIGLALGLLGAGGSILAVPALVYGVGQPLQMAIPTSLAVVALSSLGGLLPRERRTVVRWPVALVFGAAGTPAAFGGAALGRLLPQRWLLLAFSALMIVVAVRMLRGGQNQAGACRTREGGVDWRSCLPKAVATGAVVGLLTGLFGVGGGFVIVPALSLLLGLGAQEAVATSLVVVLINSAAGLAAHAGAAGGIDHSLLLLFAGTALVVSIVAARLSTRLDAATVRRWFAYVVLAVAVFVAVAAYVNPSALG</sequence>
<feature type="transmembrane region" description="Helical" evidence="6">
    <location>
        <begin position="74"/>
        <end position="93"/>
    </location>
</feature>
<accession>A0ABP3N6F0</accession>
<comment type="caution">
    <text evidence="7">The sequence shown here is derived from an EMBL/GenBank/DDBJ whole genome shotgun (WGS) entry which is preliminary data.</text>
</comment>
<dbReference type="InterPro" id="IPR002781">
    <property type="entry name" value="TM_pro_TauE-like"/>
</dbReference>
<evidence type="ECO:0000256" key="3">
    <source>
        <dbReference type="ARBA" id="ARBA00022692"/>
    </source>
</evidence>
<dbReference type="PANTHER" id="PTHR43701:SF2">
    <property type="entry name" value="MEMBRANE TRANSPORTER PROTEIN YJNA-RELATED"/>
    <property type="match status" value="1"/>
</dbReference>
<keyword evidence="4 6" id="KW-1133">Transmembrane helix</keyword>
<evidence type="ECO:0000256" key="5">
    <source>
        <dbReference type="ARBA" id="ARBA00023136"/>
    </source>
</evidence>
<dbReference type="Proteomes" id="UP001500729">
    <property type="component" value="Unassembled WGS sequence"/>
</dbReference>
<keyword evidence="5 6" id="KW-0472">Membrane</keyword>
<evidence type="ECO:0000256" key="4">
    <source>
        <dbReference type="ARBA" id="ARBA00022989"/>
    </source>
</evidence>
<feature type="transmembrane region" description="Helical" evidence="6">
    <location>
        <begin position="240"/>
        <end position="258"/>
    </location>
</feature>
<reference evidence="8" key="1">
    <citation type="journal article" date="2019" name="Int. J. Syst. Evol. Microbiol.">
        <title>The Global Catalogue of Microorganisms (GCM) 10K type strain sequencing project: providing services to taxonomists for standard genome sequencing and annotation.</title>
        <authorList>
            <consortium name="The Broad Institute Genomics Platform"/>
            <consortium name="The Broad Institute Genome Sequencing Center for Infectious Disease"/>
            <person name="Wu L."/>
            <person name="Ma J."/>
        </authorList>
    </citation>
    <scope>NUCLEOTIDE SEQUENCE [LARGE SCALE GENOMIC DNA]</scope>
    <source>
        <strain evidence="8">JCM 10303</strain>
    </source>
</reference>
<feature type="transmembrane region" description="Helical" evidence="6">
    <location>
        <begin position="40"/>
        <end position="62"/>
    </location>
</feature>
<keyword evidence="6" id="KW-1003">Cell membrane</keyword>
<comment type="similarity">
    <text evidence="2 6">Belongs to the 4-toluene sulfonate uptake permease (TSUP) (TC 2.A.102) family.</text>
</comment>
<dbReference type="EMBL" id="BAAAGS010000023">
    <property type="protein sequence ID" value="GAA0534145.1"/>
    <property type="molecule type" value="Genomic_DNA"/>
</dbReference>
<feature type="transmembrane region" description="Helical" evidence="6">
    <location>
        <begin position="139"/>
        <end position="168"/>
    </location>
</feature>
<protein>
    <recommendedName>
        <fullName evidence="6">Probable membrane transporter protein</fullName>
    </recommendedName>
</protein>
<evidence type="ECO:0000313" key="8">
    <source>
        <dbReference type="Proteomes" id="UP001500729"/>
    </source>
</evidence>
<gene>
    <name evidence="7" type="ORF">GCM10009533_36570</name>
</gene>
<feature type="transmembrane region" description="Helical" evidence="6">
    <location>
        <begin position="180"/>
        <end position="198"/>
    </location>
</feature>
<feature type="transmembrane region" description="Helical" evidence="6">
    <location>
        <begin position="99"/>
        <end position="118"/>
    </location>
</feature>
<evidence type="ECO:0000256" key="6">
    <source>
        <dbReference type="RuleBase" id="RU363041"/>
    </source>
</evidence>
<organism evidence="7 8">
    <name type="scientific">Saccharopolyspora erythraea</name>
    <name type="common">Streptomyces erythraeus</name>
    <dbReference type="NCBI Taxonomy" id="1836"/>
    <lineage>
        <taxon>Bacteria</taxon>
        <taxon>Bacillati</taxon>
        <taxon>Actinomycetota</taxon>
        <taxon>Actinomycetes</taxon>
        <taxon>Pseudonocardiales</taxon>
        <taxon>Pseudonocardiaceae</taxon>
        <taxon>Saccharopolyspora</taxon>
    </lineage>
</organism>
<dbReference type="PANTHER" id="PTHR43701">
    <property type="entry name" value="MEMBRANE TRANSPORTER PROTEIN MJ0441-RELATED"/>
    <property type="match status" value="1"/>
</dbReference>
<keyword evidence="8" id="KW-1185">Reference proteome</keyword>
<name>A0ABP3N6F0_SACER</name>
<comment type="subcellular location">
    <subcellularLocation>
        <location evidence="6">Cell membrane</location>
        <topology evidence="6">Multi-pass membrane protein</topology>
    </subcellularLocation>
    <subcellularLocation>
        <location evidence="1">Membrane</location>
        <topology evidence="1">Multi-pass membrane protein</topology>
    </subcellularLocation>
</comment>
<keyword evidence="3 6" id="KW-0812">Transmembrane</keyword>
<proteinExistence type="inferred from homology"/>
<evidence type="ECO:0000256" key="2">
    <source>
        <dbReference type="ARBA" id="ARBA00009142"/>
    </source>
</evidence>